<dbReference type="AlphaFoldDB" id="A0A6G7YSI4"/>
<accession>A0A6G7YSI4</accession>
<dbReference type="Gene3D" id="3.40.50.1820">
    <property type="entry name" value="alpha/beta hydrolase"/>
    <property type="match status" value="1"/>
</dbReference>
<dbReference type="EMBL" id="CP049869">
    <property type="protein sequence ID" value="QIK79700.1"/>
    <property type="molecule type" value="Genomic_DNA"/>
</dbReference>
<reference evidence="2 3" key="1">
    <citation type="submission" date="2020-03" db="EMBL/GenBank/DDBJ databases">
        <title>Sphingomonas sp. nov., isolated from fish.</title>
        <authorList>
            <person name="Hyun D.-W."/>
            <person name="Bae J.-W."/>
        </authorList>
    </citation>
    <scope>NUCLEOTIDE SEQUENCE [LARGE SCALE GENOMIC DNA]</scope>
    <source>
        <strain evidence="2 3">HDW15B</strain>
    </source>
</reference>
<dbReference type="Pfam" id="PF00561">
    <property type="entry name" value="Abhydrolase_1"/>
    <property type="match status" value="1"/>
</dbReference>
<keyword evidence="2" id="KW-0378">Hydrolase</keyword>
<sequence>MTAAKVQHWNASDGVELAFHEVGEGAPVILLHGLFSSAEVNWIKFGHAARIAEQGFRVIMPDLRAHGLSGKPHDPGAYPKNILVRDLHELIARLDLTEYLLGGFSLGARTVLEAVVGGMMPERAVLAGIGSDVLTNWSRRSGFFLEAIRRFNEVERGDPHWLSVQFMKTMKIDRVAATQLLGSMVDYDSSDAVAAAFTMPTLVVCGSEDDENGSAEDLARLIGAQFTEIPGTHMSSVTSPELGMAIAHFLAS</sequence>
<evidence type="ECO:0000259" key="1">
    <source>
        <dbReference type="Pfam" id="PF00561"/>
    </source>
</evidence>
<dbReference type="InterPro" id="IPR000073">
    <property type="entry name" value="AB_hydrolase_1"/>
</dbReference>
<dbReference type="PANTHER" id="PTHR43194:SF2">
    <property type="entry name" value="PEROXISOMAL MEMBRANE PROTEIN LPX1"/>
    <property type="match status" value="1"/>
</dbReference>
<dbReference type="InterPro" id="IPR050228">
    <property type="entry name" value="Carboxylesterase_BioH"/>
</dbReference>
<dbReference type="PANTHER" id="PTHR43194">
    <property type="entry name" value="HYDROLASE ALPHA/BETA FOLD FAMILY"/>
    <property type="match status" value="1"/>
</dbReference>
<organism evidence="2 3">
    <name type="scientific">Sphingomonas piscis</name>
    <dbReference type="NCBI Taxonomy" id="2714943"/>
    <lineage>
        <taxon>Bacteria</taxon>
        <taxon>Pseudomonadati</taxon>
        <taxon>Pseudomonadota</taxon>
        <taxon>Alphaproteobacteria</taxon>
        <taxon>Sphingomonadales</taxon>
        <taxon>Sphingomonadaceae</taxon>
        <taxon>Sphingomonas</taxon>
    </lineage>
</organism>
<name>A0A6G7YSI4_9SPHN</name>
<dbReference type="KEGG" id="spii:G7077_13090"/>
<evidence type="ECO:0000313" key="3">
    <source>
        <dbReference type="Proteomes" id="UP000503222"/>
    </source>
</evidence>
<gene>
    <name evidence="2" type="ORF">G7077_13090</name>
</gene>
<dbReference type="RefSeq" id="WP_166412085.1">
    <property type="nucleotide sequence ID" value="NZ_CP049869.1"/>
</dbReference>
<feature type="domain" description="AB hydrolase-1" evidence="1">
    <location>
        <begin position="27"/>
        <end position="114"/>
    </location>
</feature>
<evidence type="ECO:0000313" key="2">
    <source>
        <dbReference type="EMBL" id="QIK79700.1"/>
    </source>
</evidence>
<proteinExistence type="predicted"/>
<protein>
    <submittedName>
        <fullName evidence="2">Alpha/beta hydrolase</fullName>
    </submittedName>
</protein>
<keyword evidence="3" id="KW-1185">Reference proteome</keyword>
<dbReference type="SUPFAM" id="SSF53474">
    <property type="entry name" value="alpha/beta-Hydrolases"/>
    <property type="match status" value="1"/>
</dbReference>
<dbReference type="InterPro" id="IPR029058">
    <property type="entry name" value="AB_hydrolase_fold"/>
</dbReference>
<dbReference type="GO" id="GO:0016787">
    <property type="term" value="F:hydrolase activity"/>
    <property type="evidence" value="ECO:0007669"/>
    <property type="project" value="UniProtKB-KW"/>
</dbReference>
<dbReference type="Proteomes" id="UP000503222">
    <property type="component" value="Chromosome"/>
</dbReference>